<keyword evidence="1" id="KW-0732">Signal</keyword>
<feature type="signal peptide" evidence="1">
    <location>
        <begin position="1"/>
        <end position="19"/>
    </location>
</feature>
<protein>
    <recommendedName>
        <fullName evidence="4">DUF4252 domain-containing protein</fullName>
    </recommendedName>
</protein>
<evidence type="ECO:0000313" key="2">
    <source>
        <dbReference type="EMBL" id="EFZ38077.1"/>
    </source>
</evidence>
<evidence type="ECO:0000313" key="3">
    <source>
        <dbReference type="Proteomes" id="UP000005580"/>
    </source>
</evidence>
<dbReference type="STRING" id="28134.SAMN05444288_0419"/>
<comment type="caution">
    <text evidence="2">The sequence shown here is derived from an EMBL/GenBank/DDBJ whole genome shotgun (WGS) entry which is preliminary data.</text>
</comment>
<gene>
    <name evidence="2" type="ORF">HMPREF0663_10446</name>
</gene>
<accession>E7RMU6</accession>
<proteinExistence type="predicted"/>
<organism evidence="2 3">
    <name type="scientific">Hoylesella oralis ATCC 33269</name>
    <dbReference type="NCBI Taxonomy" id="873533"/>
    <lineage>
        <taxon>Bacteria</taxon>
        <taxon>Pseudomonadati</taxon>
        <taxon>Bacteroidota</taxon>
        <taxon>Bacteroidia</taxon>
        <taxon>Bacteroidales</taxon>
        <taxon>Prevotellaceae</taxon>
        <taxon>Hoylesella</taxon>
    </lineage>
</organism>
<name>E7RMU6_9BACT</name>
<dbReference type="Proteomes" id="UP000005580">
    <property type="component" value="Unassembled WGS sequence"/>
</dbReference>
<reference evidence="2" key="1">
    <citation type="submission" date="2011-01" db="EMBL/GenBank/DDBJ databases">
        <authorList>
            <person name="Muzny D."/>
            <person name="Qin X."/>
            <person name="Buhay C."/>
            <person name="Dugan-Rocha S."/>
            <person name="Ding Y."/>
            <person name="Chen G."/>
            <person name="Hawes A."/>
            <person name="Holder M."/>
            <person name="Jhangiani S."/>
            <person name="Johnson A."/>
            <person name="Khan Z."/>
            <person name="Li Z."/>
            <person name="Liu W."/>
            <person name="Liu X."/>
            <person name="Perez L."/>
            <person name="Shen H."/>
            <person name="Wang Q."/>
            <person name="Watt J."/>
            <person name="Xi L."/>
            <person name="Xin Y."/>
            <person name="Zhou J."/>
            <person name="Deng J."/>
            <person name="Jiang H."/>
            <person name="Liu Y."/>
            <person name="Qu J."/>
            <person name="Song X.-Z."/>
            <person name="Zhang L."/>
            <person name="Villasana D."/>
            <person name="Johnson A."/>
            <person name="Liu J."/>
            <person name="Liyanage D."/>
            <person name="Lorensuhewa L."/>
            <person name="Robinson T."/>
            <person name="Song A."/>
            <person name="Song B.-B."/>
            <person name="Dinh H."/>
            <person name="Thornton R."/>
            <person name="Coyle M."/>
            <person name="Francisco L."/>
            <person name="Jackson L."/>
            <person name="Javaid M."/>
            <person name="Korchina V."/>
            <person name="Kovar C."/>
            <person name="Mata R."/>
            <person name="Mathew T."/>
            <person name="Ngo R."/>
            <person name="Nguyen L."/>
            <person name="Nguyen N."/>
            <person name="Okwuonu G."/>
            <person name="Ongeri F."/>
            <person name="Pham C."/>
            <person name="Simmons D."/>
            <person name="Wilczek-Boney K."/>
            <person name="Hale W."/>
            <person name="Jakkamsetti A."/>
            <person name="Pham P."/>
            <person name="Ruth R."/>
            <person name="San Lucas F."/>
            <person name="Warren J."/>
            <person name="Zhang J."/>
            <person name="Zhao Z."/>
            <person name="Zhou C."/>
            <person name="Zhu D."/>
            <person name="Lee S."/>
            <person name="Bess C."/>
            <person name="Blankenburg K."/>
            <person name="Forbes L."/>
            <person name="Fu Q."/>
            <person name="Gubbala S."/>
            <person name="Hirani K."/>
            <person name="Jayaseelan J.C."/>
            <person name="Lara F."/>
            <person name="Munidasa M."/>
            <person name="Palculict T."/>
            <person name="Patil S."/>
            <person name="Pu L.-L."/>
            <person name="Saada N."/>
            <person name="Tang L."/>
            <person name="Weissenberger G."/>
            <person name="Zhu Y."/>
            <person name="Hemphill L."/>
            <person name="Shang Y."/>
            <person name="Youmans B."/>
            <person name="Ayvaz T."/>
            <person name="Ross M."/>
            <person name="Santibanez J."/>
            <person name="Aqrawi P."/>
            <person name="Gross S."/>
            <person name="Joshi V."/>
            <person name="Fowler G."/>
            <person name="Nazareth L."/>
            <person name="Reid J."/>
            <person name="Worley K."/>
            <person name="Petrosino J."/>
            <person name="Highlander S."/>
            <person name="Gibbs R."/>
        </authorList>
    </citation>
    <scope>NUCLEOTIDE SEQUENCE [LARGE SCALE GENOMIC DNA]</scope>
    <source>
        <strain evidence="2">ATCC 33269</strain>
    </source>
</reference>
<dbReference type="EMBL" id="AEPE02000002">
    <property type="protein sequence ID" value="EFZ38077.1"/>
    <property type="molecule type" value="Genomic_DNA"/>
</dbReference>
<keyword evidence="3" id="KW-1185">Reference proteome</keyword>
<dbReference type="AlphaFoldDB" id="E7RMU6"/>
<dbReference type="RefSeq" id="WP_004369142.1">
    <property type="nucleotide sequence ID" value="NZ_GL833119.1"/>
</dbReference>
<dbReference type="eggNOG" id="ENOG5033MIH">
    <property type="taxonomic scope" value="Bacteria"/>
</dbReference>
<sequence length="160" mass="18495">MKKLIFALFLLCVAHTSFAQKAHDIFEQFKDKPKVEYVHIPRIMLNMARKFMKNDEDKDAIRIIKHIDSIRVLDLEECSADVKTEFYNETKNFSAKGYDELISTVEDGDKTFILTKGKGDTITELLILETGKDDCELVQIKGKITQAEIEQIVKEHQKDK</sequence>
<dbReference type="InterPro" id="IPR025348">
    <property type="entry name" value="DUF4252"/>
</dbReference>
<feature type="chain" id="PRO_5005674661" description="DUF4252 domain-containing protein" evidence="1">
    <location>
        <begin position="20"/>
        <end position="160"/>
    </location>
</feature>
<evidence type="ECO:0000256" key="1">
    <source>
        <dbReference type="SAM" id="SignalP"/>
    </source>
</evidence>
<dbReference type="HOGENOM" id="CLU_130386_2_0_10"/>
<evidence type="ECO:0008006" key="4">
    <source>
        <dbReference type="Google" id="ProtNLM"/>
    </source>
</evidence>
<dbReference type="Pfam" id="PF14060">
    <property type="entry name" value="DUF4252"/>
    <property type="match status" value="1"/>
</dbReference>